<feature type="repeat" description="ANK" evidence="1">
    <location>
        <begin position="4"/>
        <end position="36"/>
    </location>
</feature>
<keyword evidence="4" id="KW-1185">Reference proteome</keyword>
<dbReference type="Proteomes" id="UP001203852">
    <property type="component" value="Unassembled WGS sequence"/>
</dbReference>
<dbReference type="InterPro" id="IPR036770">
    <property type="entry name" value="Ankyrin_rpt-contain_sf"/>
</dbReference>
<name>A0AAN6DSQ7_9EURO</name>
<evidence type="ECO:0000256" key="1">
    <source>
        <dbReference type="PROSITE-ProRule" id="PRU00023"/>
    </source>
</evidence>
<proteinExistence type="predicted"/>
<accession>A0AAN6DSQ7</accession>
<dbReference type="AlphaFoldDB" id="A0AAN6DSQ7"/>
<reference evidence="3" key="1">
    <citation type="journal article" date="2022" name="bioRxiv">
        <title>Deciphering the potential niche of two novel black yeast fungi from a biological soil crust based on their genomes, phenotypes, and melanin regulation.</title>
        <authorList>
            <consortium name="DOE Joint Genome Institute"/>
            <person name="Carr E.C."/>
            <person name="Barton Q."/>
            <person name="Grambo S."/>
            <person name="Sullivan M."/>
            <person name="Renfro C.M."/>
            <person name="Kuo A."/>
            <person name="Pangilinan J."/>
            <person name="Lipzen A."/>
            <person name="Keymanesh K."/>
            <person name="Savage E."/>
            <person name="Barry K."/>
            <person name="Grigoriev I.V."/>
            <person name="Riekhof W.R."/>
            <person name="Harris S.S."/>
        </authorList>
    </citation>
    <scope>NUCLEOTIDE SEQUENCE</scope>
    <source>
        <strain evidence="3">JF 03-4F</strain>
    </source>
</reference>
<evidence type="ECO:0000313" key="4">
    <source>
        <dbReference type="Proteomes" id="UP001203852"/>
    </source>
</evidence>
<evidence type="ECO:0000313" key="3">
    <source>
        <dbReference type="EMBL" id="KAI1610788.1"/>
    </source>
</evidence>
<dbReference type="SUPFAM" id="SSF48403">
    <property type="entry name" value="Ankyrin repeat"/>
    <property type="match status" value="1"/>
</dbReference>
<feature type="region of interest" description="Disordered" evidence="2">
    <location>
        <begin position="81"/>
        <end position="119"/>
    </location>
</feature>
<organism evidence="3 4">
    <name type="scientific">Exophiala viscosa</name>
    <dbReference type="NCBI Taxonomy" id="2486360"/>
    <lineage>
        <taxon>Eukaryota</taxon>
        <taxon>Fungi</taxon>
        <taxon>Dikarya</taxon>
        <taxon>Ascomycota</taxon>
        <taxon>Pezizomycotina</taxon>
        <taxon>Eurotiomycetes</taxon>
        <taxon>Chaetothyriomycetidae</taxon>
        <taxon>Chaetothyriales</taxon>
        <taxon>Herpotrichiellaceae</taxon>
        <taxon>Exophiala</taxon>
    </lineage>
</organism>
<protein>
    <submittedName>
        <fullName evidence="3">Uncharacterized protein</fullName>
    </submittedName>
</protein>
<dbReference type="PROSITE" id="PS50088">
    <property type="entry name" value="ANK_REPEAT"/>
    <property type="match status" value="1"/>
</dbReference>
<sequence>MQLDGSTALLTAVSWAQWEVAKFLLAFGADPIQATTAGWTPRPCSTRSLLVGLNVRKKCTIIIQGFLGCLKMQHSWPIFESNVEDPGEAERSDQKSQDGSSSADDVYDDARSAWSHEGV</sequence>
<dbReference type="Gene3D" id="1.25.40.20">
    <property type="entry name" value="Ankyrin repeat-containing domain"/>
    <property type="match status" value="1"/>
</dbReference>
<dbReference type="EMBL" id="MU404357">
    <property type="protein sequence ID" value="KAI1610788.1"/>
    <property type="molecule type" value="Genomic_DNA"/>
</dbReference>
<keyword evidence="1" id="KW-0040">ANK repeat</keyword>
<dbReference type="InterPro" id="IPR002110">
    <property type="entry name" value="Ankyrin_rpt"/>
</dbReference>
<dbReference type="PROSITE" id="PS50297">
    <property type="entry name" value="ANK_REP_REGION"/>
    <property type="match status" value="1"/>
</dbReference>
<comment type="caution">
    <text evidence="3">The sequence shown here is derived from an EMBL/GenBank/DDBJ whole genome shotgun (WGS) entry which is preliminary data.</text>
</comment>
<gene>
    <name evidence="3" type="ORF">EDD36DRAFT_466794</name>
</gene>
<evidence type="ECO:0000256" key="2">
    <source>
        <dbReference type="SAM" id="MobiDB-lite"/>
    </source>
</evidence>